<dbReference type="CDD" id="cd13132">
    <property type="entry name" value="MATE_eukaryotic"/>
    <property type="match status" value="1"/>
</dbReference>
<reference evidence="7" key="1">
    <citation type="submission" date="2020-03" db="EMBL/GenBank/DDBJ databases">
        <title>A high-quality chromosome-level genome assembly of a woody plant with both climbing and erect habits, Rhamnella rubrinervis.</title>
        <authorList>
            <person name="Lu Z."/>
            <person name="Yang Y."/>
            <person name="Zhu X."/>
            <person name="Sun Y."/>
        </authorList>
    </citation>
    <scope>NUCLEOTIDE SEQUENCE</scope>
    <source>
        <strain evidence="7">BYM</strain>
        <tissue evidence="7">Leaf</tissue>
    </source>
</reference>
<evidence type="ECO:0000256" key="1">
    <source>
        <dbReference type="ARBA" id="ARBA00004141"/>
    </source>
</evidence>
<protein>
    <recommendedName>
        <fullName evidence="6">Protein DETOXIFICATION</fullName>
    </recommendedName>
    <alternativeName>
        <fullName evidence="6">Multidrug and toxic compound extrusion protein</fullName>
    </alternativeName>
</protein>
<dbReference type="AlphaFoldDB" id="A0A8K0E2Q2"/>
<feature type="transmembrane region" description="Helical" evidence="6">
    <location>
        <begin position="222"/>
        <end position="248"/>
    </location>
</feature>
<comment type="similarity">
    <text evidence="2 6">Belongs to the multi antimicrobial extrusion (MATE) (TC 2.A.66.1) family.</text>
</comment>
<dbReference type="GO" id="GO:0015297">
    <property type="term" value="F:antiporter activity"/>
    <property type="evidence" value="ECO:0007669"/>
    <property type="project" value="InterPro"/>
</dbReference>
<dbReference type="Proteomes" id="UP000796880">
    <property type="component" value="Unassembled WGS sequence"/>
</dbReference>
<comment type="subcellular location">
    <subcellularLocation>
        <location evidence="1">Membrane</location>
        <topology evidence="1">Multi-pass membrane protein</topology>
    </subcellularLocation>
</comment>
<dbReference type="Pfam" id="PF01554">
    <property type="entry name" value="MatE"/>
    <property type="match status" value="2"/>
</dbReference>
<evidence type="ECO:0000313" key="8">
    <source>
        <dbReference type="Proteomes" id="UP000796880"/>
    </source>
</evidence>
<dbReference type="NCBIfam" id="TIGR00797">
    <property type="entry name" value="matE"/>
    <property type="match status" value="1"/>
</dbReference>
<feature type="transmembrane region" description="Helical" evidence="6">
    <location>
        <begin position="49"/>
        <end position="73"/>
    </location>
</feature>
<dbReference type="EMBL" id="VOIH02000008">
    <property type="protein sequence ID" value="KAF3439231.1"/>
    <property type="molecule type" value="Genomic_DNA"/>
</dbReference>
<dbReference type="GO" id="GO:0016020">
    <property type="term" value="C:membrane"/>
    <property type="evidence" value="ECO:0007669"/>
    <property type="project" value="UniProtKB-SubCell"/>
</dbReference>
<dbReference type="OrthoDB" id="2126698at2759"/>
<organism evidence="7 8">
    <name type="scientific">Rhamnella rubrinervis</name>
    <dbReference type="NCBI Taxonomy" id="2594499"/>
    <lineage>
        <taxon>Eukaryota</taxon>
        <taxon>Viridiplantae</taxon>
        <taxon>Streptophyta</taxon>
        <taxon>Embryophyta</taxon>
        <taxon>Tracheophyta</taxon>
        <taxon>Spermatophyta</taxon>
        <taxon>Magnoliopsida</taxon>
        <taxon>eudicotyledons</taxon>
        <taxon>Gunneridae</taxon>
        <taxon>Pentapetalae</taxon>
        <taxon>rosids</taxon>
        <taxon>fabids</taxon>
        <taxon>Rosales</taxon>
        <taxon>Rhamnaceae</taxon>
        <taxon>rhamnoid group</taxon>
        <taxon>Rhamneae</taxon>
        <taxon>Rhamnella</taxon>
    </lineage>
</organism>
<feature type="transmembrane region" description="Helical" evidence="6">
    <location>
        <begin position="85"/>
        <end position="110"/>
    </location>
</feature>
<feature type="transmembrane region" description="Helical" evidence="6">
    <location>
        <begin position="390"/>
        <end position="413"/>
    </location>
</feature>
<keyword evidence="8" id="KW-1185">Reference proteome</keyword>
<evidence type="ECO:0000256" key="6">
    <source>
        <dbReference type="RuleBase" id="RU004914"/>
    </source>
</evidence>
<feature type="transmembrane region" description="Helical" evidence="6">
    <location>
        <begin position="346"/>
        <end position="370"/>
    </location>
</feature>
<evidence type="ECO:0000256" key="2">
    <source>
        <dbReference type="ARBA" id="ARBA00010199"/>
    </source>
</evidence>
<feature type="transmembrane region" description="Helical" evidence="6">
    <location>
        <begin position="425"/>
        <end position="444"/>
    </location>
</feature>
<sequence length="496" mass="54751">MESSKGVADQEARVPLLEDLAAVEFKEEQGGYEEDGVLSRRVWIESKKLWNIVGPAILSRVTTYSMFVITQAFAGHLGDLELAAISFGCTVIVGFDVGFMLGMASVLETLCGQAFGAKKYYMLGVYMQRSWIVLFVCAILLLPVHLFASPVLKFLGQPSDVAELSGQVALWLIPLHFCFVFQFPLQRFLQSQLKNRVIAWGSFGALVVHVLVSWLFMYRLKLGLVVAVVTLNFSWWFLVLVLLCYTFFGGCPLTWTGFSVQAFSGLWEFVKLSAASGVMLCLENWYYRILIVMTGNIKNAKIAVDALSICMSINGGEMMIPLAFSAATGVRVANELGAGNGRAAKFATIVSVTTSIIIGLFFWLLIMMFHNELALIYSSSKLVLQEVDKLSLLLAFTVLLNSVQPVLSGVAIGSGWQSHVAYINLGCYYLIGLPLGYFMGWVFHQGVMGIWAGMIFGGTAVQTVILAIVTVRCDWEKEAEKANVHVQKLSKTNRYV</sequence>
<evidence type="ECO:0000313" key="7">
    <source>
        <dbReference type="EMBL" id="KAF3439231.1"/>
    </source>
</evidence>
<name>A0A8K0E2Q2_9ROSA</name>
<proteinExistence type="inferred from homology"/>
<evidence type="ECO:0000256" key="5">
    <source>
        <dbReference type="ARBA" id="ARBA00023136"/>
    </source>
</evidence>
<gene>
    <name evidence="7" type="ORF">FNV43_RR17506</name>
</gene>
<keyword evidence="3 6" id="KW-0812">Transmembrane</keyword>
<dbReference type="GO" id="GO:1990961">
    <property type="term" value="P:xenobiotic detoxification by transmembrane export across the plasma membrane"/>
    <property type="evidence" value="ECO:0007669"/>
    <property type="project" value="InterPro"/>
</dbReference>
<feature type="transmembrane region" description="Helical" evidence="6">
    <location>
        <begin position="168"/>
        <end position="185"/>
    </location>
</feature>
<feature type="transmembrane region" description="Helical" evidence="6">
    <location>
        <begin position="197"/>
        <end position="216"/>
    </location>
</feature>
<feature type="transmembrane region" description="Helical" evidence="6">
    <location>
        <begin position="131"/>
        <end position="148"/>
    </location>
</feature>
<accession>A0A8K0E2Q2</accession>
<dbReference type="GO" id="GO:0042910">
    <property type="term" value="F:xenobiotic transmembrane transporter activity"/>
    <property type="evidence" value="ECO:0007669"/>
    <property type="project" value="InterPro"/>
</dbReference>
<keyword evidence="5 6" id="KW-0472">Membrane</keyword>
<comment type="caution">
    <text evidence="7">The sequence shown here is derived from an EMBL/GenBank/DDBJ whole genome shotgun (WGS) entry which is preliminary data.</text>
</comment>
<evidence type="ECO:0000256" key="3">
    <source>
        <dbReference type="ARBA" id="ARBA00022692"/>
    </source>
</evidence>
<feature type="transmembrane region" description="Helical" evidence="6">
    <location>
        <begin position="450"/>
        <end position="471"/>
    </location>
</feature>
<evidence type="ECO:0000256" key="4">
    <source>
        <dbReference type="ARBA" id="ARBA00022989"/>
    </source>
</evidence>
<keyword evidence="4 6" id="KW-1133">Transmembrane helix</keyword>
<dbReference type="PANTHER" id="PTHR11206">
    <property type="entry name" value="MULTIDRUG RESISTANCE PROTEIN"/>
    <property type="match status" value="1"/>
</dbReference>
<dbReference type="InterPro" id="IPR002528">
    <property type="entry name" value="MATE_fam"/>
</dbReference>
<dbReference type="InterPro" id="IPR045069">
    <property type="entry name" value="MATE_euk"/>
</dbReference>